<dbReference type="Proteomes" id="UP000094329">
    <property type="component" value="Unassembled WGS sequence"/>
</dbReference>
<sequence>MQMRIVSLIAKYLPDDILQITVSQKYRVRESIANECKSSKHVFARYHVGFQGGRRNKRIYHSLGFEAM</sequence>
<protein>
    <submittedName>
        <fullName evidence="1">Uncharacterized protein</fullName>
    </submittedName>
</protein>
<keyword evidence="2" id="KW-1185">Reference proteome</keyword>
<gene>
    <name evidence="1" type="ORF">BGC07_02075</name>
</gene>
<accession>A0ABX2ZZP2</accession>
<comment type="caution">
    <text evidence="1">The sequence shown here is derived from an EMBL/GenBank/DDBJ whole genome shotgun (WGS) entry which is preliminary data.</text>
</comment>
<organism evidence="1 2">
    <name type="scientific">Piscirickettsia litoralis</name>
    <dbReference type="NCBI Taxonomy" id="1891921"/>
    <lineage>
        <taxon>Bacteria</taxon>
        <taxon>Pseudomonadati</taxon>
        <taxon>Pseudomonadota</taxon>
        <taxon>Gammaproteobacteria</taxon>
        <taxon>Thiotrichales</taxon>
        <taxon>Piscirickettsiaceae</taxon>
        <taxon>Piscirickettsia</taxon>
    </lineage>
</organism>
<evidence type="ECO:0000313" key="2">
    <source>
        <dbReference type="Proteomes" id="UP000094329"/>
    </source>
</evidence>
<proteinExistence type="predicted"/>
<name>A0ABX2ZZP2_9GAMM</name>
<reference evidence="1 2" key="1">
    <citation type="submission" date="2016-08" db="EMBL/GenBank/DDBJ databases">
        <title>Draft genome sequence of Candidatus Piscirickettsia litoralis, from seawater.</title>
        <authorList>
            <person name="Wan X."/>
            <person name="Lee A.J."/>
            <person name="Hou S."/>
            <person name="Donachie S.P."/>
        </authorList>
    </citation>
    <scope>NUCLEOTIDE SEQUENCE [LARGE SCALE GENOMIC DNA]</scope>
    <source>
        <strain evidence="1 2">Y2</strain>
    </source>
</reference>
<evidence type="ECO:0000313" key="1">
    <source>
        <dbReference type="EMBL" id="ODN41968.1"/>
    </source>
</evidence>
<dbReference type="EMBL" id="MDTU01000001">
    <property type="protein sequence ID" value="ODN41968.1"/>
    <property type="molecule type" value="Genomic_DNA"/>
</dbReference>